<evidence type="ECO:0000256" key="10">
    <source>
        <dbReference type="ARBA" id="ARBA00023163"/>
    </source>
</evidence>
<dbReference type="EMBL" id="QFFM01000006">
    <property type="protein sequence ID" value="PWG66336.1"/>
    <property type="molecule type" value="Genomic_DNA"/>
</dbReference>
<evidence type="ECO:0000313" key="14">
    <source>
        <dbReference type="Proteomes" id="UP000245876"/>
    </source>
</evidence>
<evidence type="ECO:0000256" key="11">
    <source>
        <dbReference type="PIRSR" id="PIRSR602481-1"/>
    </source>
</evidence>
<comment type="subunit">
    <text evidence="3">Homodimer.</text>
</comment>
<dbReference type="Proteomes" id="UP000245876">
    <property type="component" value="Unassembled WGS sequence"/>
</dbReference>
<evidence type="ECO:0000256" key="6">
    <source>
        <dbReference type="ARBA" id="ARBA00022723"/>
    </source>
</evidence>
<name>A0A2U2NB05_9BIFI</name>
<evidence type="ECO:0000256" key="3">
    <source>
        <dbReference type="ARBA" id="ARBA00011738"/>
    </source>
</evidence>
<dbReference type="RefSeq" id="WP_109056589.1">
    <property type="nucleotide sequence ID" value="NZ_QFFM01000006.1"/>
</dbReference>
<feature type="binding site" evidence="12">
    <location>
        <position position="99"/>
    </location>
    <ligand>
        <name>Fe cation</name>
        <dbReference type="ChEBI" id="CHEBI:24875"/>
    </ligand>
</feature>
<keyword evidence="9" id="KW-0238">DNA-binding</keyword>
<dbReference type="Gene3D" id="1.10.10.10">
    <property type="entry name" value="Winged helix-like DNA-binding domain superfamily/Winged helix DNA-binding domain"/>
    <property type="match status" value="1"/>
</dbReference>
<evidence type="ECO:0000256" key="8">
    <source>
        <dbReference type="ARBA" id="ARBA00023015"/>
    </source>
</evidence>
<dbReference type="CDD" id="cd07153">
    <property type="entry name" value="Fur_like"/>
    <property type="match status" value="1"/>
</dbReference>
<keyword evidence="14" id="KW-1185">Reference proteome</keyword>
<accession>A0A2U2NB05</accession>
<proteinExistence type="inferred from homology"/>
<dbReference type="GO" id="GO:0005829">
    <property type="term" value="C:cytosol"/>
    <property type="evidence" value="ECO:0007669"/>
    <property type="project" value="TreeGrafter"/>
</dbReference>
<feature type="binding site" evidence="11">
    <location>
        <position position="124"/>
    </location>
    <ligand>
        <name>Zn(2+)</name>
        <dbReference type="ChEBI" id="CHEBI:29105"/>
    </ligand>
</feature>
<keyword evidence="8" id="KW-0805">Transcription regulation</keyword>
<feature type="binding site" evidence="12">
    <location>
        <position position="79"/>
    </location>
    <ligand>
        <name>Fe cation</name>
        <dbReference type="ChEBI" id="CHEBI:24875"/>
    </ligand>
</feature>
<dbReference type="GO" id="GO:1900376">
    <property type="term" value="P:regulation of secondary metabolite biosynthetic process"/>
    <property type="evidence" value="ECO:0007669"/>
    <property type="project" value="TreeGrafter"/>
</dbReference>
<dbReference type="GO" id="GO:0003700">
    <property type="term" value="F:DNA-binding transcription factor activity"/>
    <property type="evidence" value="ECO:0007669"/>
    <property type="project" value="InterPro"/>
</dbReference>
<evidence type="ECO:0000256" key="4">
    <source>
        <dbReference type="ARBA" id="ARBA00022490"/>
    </source>
</evidence>
<dbReference type="Gene3D" id="3.30.1490.190">
    <property type="match status" value="1"/>
</dbReference>
<comment type="cofactor">
    <cofactor evidence="11">
        <name>Zn(2+)</name>
        <dbReference type="ChEBI" id="CHEBI:29105"/>
    </cofactor>
    <text evidence="11">Binds 1 zinc ion per subunit.</text>
</comment>
<dbReference type="PANTHER" id="PTHR33202">
    <property type="entry name" value="ZINC UPTAKE REGULATION PROTEIN"/>
    <property type="match status" value="1"/>
</dbReference>
<dbReference type="SUPFAM" id="SSF46785">
    <property type="entry name" value="Winged helix' DNA-binding domain"/>
    <property type="match status" value="1"/>
</dbReference>
<dbReference type="PANTHER" id="PTHR33202:SF2">
    <property type="entry name" value="FERRIC UPTAKE REGULATION PROTEIN"/>
    <property type="match status" value="1"/>
</dbReference>
<keyword evidence="10" id="KW-0804">Transcription</keyword>
<evidence type="ECO:0000256" key="7">
    <source>
        <dbReference type="ARBA" id="ARBA00022833"/>
    </source>
</evidence>
<organism evidence="13 14">
    <name type="scientific">Bifidobacterium callitrichidarum</name>
    <dbReference type="NCBI Taxonomy" id="2052941"/>
    <lineage>
        <taxon>Bacteria</taxon>
        <taxon>Bacillati</taxon>
        <taxon>Actinomycetota</taxon>
        <taxon>Actinomycetes</taxon>
        <taxon>Bifidobacteriales</taxon>
        <taxon>Bifidobacteriaceae</taxon>
        <taxon>Bifidobacterium</taxon>
    </lineage>
</organism>
<evidence type="ECO:0000256" key="12">
    <source>
        <dbReference type="PIRSR" id="PIRSR602481-2"/>
    </source>
</evidence>
<evidence type="ECO:0000256" key="5">
    <source>
        <dbReference type="ARBA" id="ARBA00022491"/>
    </source>
</evidence>
<dbReference type="GO" id="GO:0000976">
    <property type="term" value="F:transcription cis-regulatory region binding"/>
    <property type="evidence" value="ECO:0007669"/>
    <property type="project" value="TreeGrafter"/>
</dbReference>
<sequence length="140" mass="15506">MAEHIERQTKQKDAIHAALADCDEFISAQDLHRRMQDAGSKIGLATVYRQLNALADAGAADTIRLDGQQLFRLCGDDGHHHHLVCRNCGKTVEIDPPSETWLRKVAEGHGFTVESHTLEVFGLCADCRKAEEDENKEGSL</sequence>
<comment type="subcellular location">
    <subcellularLocation>
        <location evidence="1">Cytoplasm</location>
    </subcellularLocation>
</comment>
<keyword evidence="4" id="KW-0963">Cytoplasm</keyword>
<dbReference type="InterPro" id="IPR043135">
    <property type="entry name" value="Fur_C"/>
</dbReference>
<feature type="binding site" evidence="11">
    <location>
        <position position="85"/>
    </location>
    <ligand>
        <name>Zn(2+)</name>
        <dbReference type="ChEBI" id="CHEBI:29105"/>
    </ligand>
</feature>
<evidence type="ECO:0000256" key="2">
    <source>
        <dbReference type="ARBA" id="ARBA00007957"/>
    </source>
</evidence>
<dbReference type="Pfam" id="PF01475">
    <property type="entry name" value="FUR"/>
    <property type="match status" value="1"/>
</dbReference>
<evidence type="ECO:0000256" key="1">
    <source>
        <dbReference type="ARBA" id="ARBA00004496"/>
    </source>
</evidence>
<feature type="binding site" evidence="11">
    <location>
        <position position="88"/>
    </location>
    <ligand>
        <name>Zn(2+)</name>
        <dbReference type="ChEBI" id="CHEBI:29105"/>
    </ligand>
</feature>
<dbReference type="InterPro" id="IPR036388">
    <property type="entry name" value="WH-like_DNA-bd_sf"/>
</dbReference>
<dbReference type="GO" id="GO:0008270">
    <property type="term" value="F:zinc ion binding"/>
    <property type="evidence" value="ECO:0007669"/>
    <property type="project" value="TreeGrafter"/>
</dbReference>
<evidence type="ECO:0000313" key="13">
    <source>
        <dbReference type="EMBL" id="PWG66336.1"/>
    </source>
</evidence>
<keyword evidence="5" id="KW-0678">Repressor</keyword>
<evidence type="ECO:0000256" key="9">
    <source>
        <dbReference type="ARBA" id="ARBA00023125"/>
    </source>
</evidence>
<keyword evidence="6 11" id="KW-0479">Metal-binding</keyword>
<comment type="caution">
    <text evidence="13">The sequence shown here is derived from an EMBL/GenBank/DDBJ whole genome shotgun (WGS) entry which is preliminary data.</text>
</comment>
<dbReference type="InterPro" id="IPR002481">
    <property type="entry name" value="FUR"/>
</dbReference>
<dbReference type="GO" id="GO:0045892">
    <property type="term" value="P:negative regulation of DNA-templated transcription"/>
    <property type="evidence" value="ECO:0007669"/>
    <property type="project" value="TreeGrafter"/>
</dbReference>
<gene>
    <name evidence="13" type="ORF">DF196_03920</name>
</gene>
<dbReference type="InterPro" id="IPR036390">
    <property type="entry name" value="WH_DNA-bd_sf"/>
</dbReference>
<keyword evidence="7 11" id="KW-0862">Zinc</keyword>
<comment type="similarity">
    <text evidence="2">Belongs to the Fur family.</text>
</comment>
<protein>
    <submittedName>
        <fullName evidence="13">Transcriptional repressor</fullName>
    </submittedName>
</protein>
<keyword evidence="12" id="KW-0408">Iron</keyword>
<feature type="binding site" evidence="12">
    <location>
        <position position="116"/>
    </location>
    <ligand>
        <name>Fe cation</name>
        <dbReference type="ChEBI" id="CHEBI:24875"/>
    </ligand>
</feature>
<comment type="cofactor">
    <cofactor evidence="12">
        <name>Mn(2+)</name>
        <dbReference type="ChEBI" id="CHEBI:29035"/>
    </cofactor>
    <cofactor evidence="12">
        <name>Fe(2+)</name>
        <dbReference type="ChEBI" id="CHEBI:29033"/>
    </cofactor>
    <text evidence="12">Binds 1 Mn(2+) or Fe(2+) ion per subunit.</text>
</comment>
<reference evidence="13 14" key="1">
    <citation type="journal article" date="2018" name="Int. J. Syst. Evol. Microbiol.">
        <title>Bifidobacterium callitrichidarum sp. nov. from the faeces of the emperor tamarin (Saguinus imperator).</title>
        <authorList>
            <person name="Modesto M."/>
            <person name="Michelini S."/>
            <person name="Sansosti M.C."/>
            <person name="De Filippo C."/>
            <person name="Cavalieri D."/>
            <person name="Qvirist L."/>
            <person name="Andlid T."/>
            <person name="Spiezio C."/>
            <person name="Sandri C."/>
            <person name="Pascarelli S."/>
            <person name="Sgorbati B."/>
            <person name="Mattarelli P."/>
        </authorList>
    </citation>
    <scope>NUCLEOTIDE SEQUENCE [LARGE SCALE GENOMIC DNA]</scope>
    <source>
        <strain evidence="13 14">TRI 5</strain>
    </source>
</reference>
<dbReference type="OrthoDB" id="8659436at2"/>
<dbReference type="AlphaFoldDB" id="A0A2U2NB05"/>
<feature type="binding site" evidence="11">
    <location>
        <position position="127"/>
    </location>
    <ligand>
        <name>Zn(2+)</name>
        <dbReference type="ChEBI" id="CHEBI:29105"/>
    </ligand>
</feature>